<evidence type="ECO:0000313" key="1">
    <source>
        <dbReference type="EMBL" id="THJ37403.1"/>
    </source>
</evidence>
<gene>
    <name evidence="1" type="ORF">E7Y31_21455</name>
</gene>
<protein>
    <submittedName>
        <fullName evidence="1">Uncharacterized protein</fullName>
    </submittedName>
</protein>
<comment type="caution">
    <text evidence="1">The sequence shown here is derived from an EMBL/GenBank/DDBJ whole genome shotgun (WGS) entry which is preliminary data.</text>
</comment>
<dbReference type="AlphaFoldDB" id="A0A4S5C0N6"/>
<accession>A0A4S5C0N6</accession>
<dbReference type="Proteomes" id="UP000305282">
    <property type="component" value="Unassembled WGS sequence"/>
</dbReference>
<keyword evidence="2" id="KW-1185">Reference proteome</keyword>
<sequence length="104" mass="11502">MTGPQKTPARVVFWRWTTGAPLDGMLRTDATWLHPATVVVHPSGRAYRWQYRPRWQRAAHRTGGTALALAEGYGQLAHPLLTDSLTATTVAGGAVYVGNRVHRR</sequence>
<proteinExistence type="predicted"/>
<dbReference type="OrthoDB" id="3298361at2"/>
<evidence type="ECO:0000313" key="2">
    <source>
        <dbReference type="Proteomes" id="UP000305282"/>
    </source>
</evidence>
<name>A0A4S5C0N6_9ACTN</name>
<dbReference type="EMBL" id="SSXH01000856">
    <property type="protein sequence ID" value="THJ37403.1"/>
    <property type="molecule type" value="Genomic_DNA"/>
</dbReference>
<reference evidence="1 2" key="1">
    <citation type="submission" date="2019-04" db="EMBL/GenBank/DDBJ databases">
        <title>Draft genome sequences for three unisolated Alnus-infective Frankia Sp+ strains, AgTrS, AiOr and AvVan, the first sequenced Frankia strains able to sporulate in-planta.</title>
        <authorList>
            <person name="Bethencourt L."/>
            <person name="Vautrin F."/>
            <person name="Taib N."/>
            <person name="Dubost A."/>
            <person name="Castro-Garcia L."/>
            <person name="Imbaud O."/>
            <person name="Abrouk D."/>
            <person name="Fournier P."/>
            <person name="Briolay J."/>
            <person name="Nguyen A."/>
            <person name="Normand P."/>
            <person name="Fernandez M.P."/>
            <person name="Brochier-Armanet C."/>
            <person name="Herrera-Belaroussi A."/>
        </authorList>
    </citation>
    <scope>NUCLEOTIDE SEQUENCE [LARGE SCALE GENOMIC DNA]</scope>
    <source>
        <strain evidence="1 2">AvVan</strain>
    </source>
</reference>
<dbReference type="RefSeq" id="WP_136449538.1">
    <property type="nucleotide sequence ID" value="NZ_SSXH01000856.1"/>
</dbReference>
<organism evidence="1 2">
    <name type="scientific">Candidatus Frankia alpina</name>
    <dbReference type="NCBI Taxonomy" id="2699483"/>
    <lineage>
        <taxon>Bacteria</taxon>
        <taxon>Bacillati</taxon>
        <taxon>Actinomycetota</taxon>
        <taxon>Actinomycetes</taxon>
        <taxon>Frankiales</taxon>
        <taxon>Frankiaceae</taxon>
        <taxon>Frankia</taxon>
    </lineage>
</organism>